<proteinExistence type="predicted"/>
<sequence length="90" mass="10272">MSEEILEFSAGLFADLFEDSKEINAASIGHYQTYGFVLAVASSPEKLSPVEWQPLLFKDNKLPDFESPELGRTFTFNIRSLWNELNNQLK</sequence>
<dbReference type="InterPro" id="IPR011978">
    <property type="entry name" value="YgfB-like"/>
</dbReference>
<reference evidence="1" key="1">
    <citation type="journal article" date="2020" name="mSystems">
        <title>Genome- and Community-Level Interaction Insights into Carbon Utilization and Element Cycling Functions of Hydrothermarchaeota in Hydrothermal Sediment.</title>
        <authorList>
            <person name="Zhou Z."/>
            <person name="Liu Y."/>
            <person name="Xu W."/>
            <person name="Pan J."/>
            <person name="Luo Z.H."/>
            <person name="Li M."/>
        </authorList>
    </citation>
    <scope>NUCLEOTIDE SEQUENCE [LARGE SCALE GENOMIC DNA]</scope>
    <source>
        <strain evidence="1">HyVt-493</strain>
    </source>
</reference>
<dbReference type="Proteomes" id="UP000885750">
    <property type="component" value="Unassembled WGS sequence"/>
</dbReference>
<feature type="non-terminal residue" evidence="1">
    <location>
        <position position="90"/>
    </location>
</feature>
<gene>
    <name evidence="1" type="ORF">ENJ51_08410</name>
</gene>
<dbReference type="AlphaFoldDB" id="A0A7V2T3Q4"/>
<evidence type="ECO:0008006" key="2">
    <source>
        <dbReference type="Google" id="ProtNLM"/>
    </source>
</evidence>
<evidence type="ECO:0000313" key="1">
    <source>
        <dbReference type="EMBL" id="HFC92818.1"/>
    </source>
</evidence>
<name>A0A7V2T3Q4_LEUMU</name>
<accession>A0A7V2T3Q4</accession>
<protein>
    <recommendedName>
        <fullName evidence="2">YecA family protein</fullName>
    </recommendedName>
</protein>
<dbReference type="Pfam" id="PF03695">
    <property type="entry name" value="UPF0149"/>
    <property type="match status" value="1"/>
</dbReference>
<organism evidence="1">
    <name type="scientific">Leucothrix mucor</name>
    <dbReference type="NCBI Taxonomy" id="45248"/>
    <lineage>
        <taxon>Bacteria</taxon>
        <taxon>Pseudomonadati</taxon>
        <taxon>Pseudomonadota</taxon>
        <taxon>Gammaproteobacteria</taxon>
        <taxon>Thiotrichales</taxon>
        <taxon>Thiotrichaceae</taxon>
        <taxon>Leucothrix</taxon>
    </lineage>
</organism>
<dbReference type="EMBL" id="DRMS01000315">
    <property type="protein sequence ID" value="HFC92818.1"/>
    <property type="molecule type" value="Genomic_DNA"/>
</dbReference>
<comment type="caution">
    <text evidence="1">The sequence shown here is derived from an EMBL/GenBank/DDBJ whole genome shotgun (WGS) entry which is preliminary data.</text>
</comment>